<sequence>ISGPHASLATCLQLQWVSISDVVSGVYLRDEIHAKKSAVMVQAGWTETLQCTYSSSAFYICVAWYRQLPNRSLQYLLQSKDVEGRAMVSRDNSRSVSSLYLRALRPQDSAHYLCAVRTGTGNPTEL</sequence>
<name>A0A8V1A373_CHICK</name>
<dbReference type="PANTHER" id="PTHR19343:SF13">
    <property type="entry name" value="T CELL RECEPTOR ALPHA VARIABLE 21"/>
    <property type="match status" value="1"/>
</dbReference>
<dbReference type="GO" id="GO:0042101">
    <property type="term" value="C:T cell receptor complex"/>
    <property type="evidence" value="ECO:0007669"/>
    <property type="project" value="UniProtKB-KW"/>
</dbReference>
<dbReference type="InterPro" id="IPR051006">
    <property type="entry name" value="TCR_variable_domain"/>
</dbReference>
<evidence type="ECO:0000256" key="3">
    <source>
        <dbReference type="ARBA" id="ARBA00023130"/>
    </source>
</evidence>
<keyword evidence="5" id="KW-0393">Immunoglobulin domain</keyword>
<evidence type="ECO:0000256" key="6">
    <source>
        <dbReference type="ARBA" id="ARBA00043266"/>
    </source>
</evidence>
<feature type="domain" description="Ig-like" evidence="7">
    <location>
        <begin position="4"/>
        <end position="126"/>
    </location>
</feature>
<keyword evidence="2" id="KW-0391">Immunity</keyword>
<dbReference type="InterPro" id="IPR036179">
    <property type="entry name" value="Ig-like_dom_sf"/>
</dbReference>
<dbReference type="Ensembl" id="ENSGALT00010062238.1">
    <property type="protein sequence ID" value="ENSGALP00010038473.1"/>
    <property type="gene ID" value="ENSGALG00010025495.1"/>
</dbReference>
<dbReference type="GeneTree" id="ENSGT01080000258364"/>
<dbReference type="InterPro" id="IPR007110">
    <property type="entry name" value="Ig-like_dom"/>
</dbReference>
<keyword evidence="6" id="KW-1279">T cell receptor</keyword>
<evidence type="ECO:0000256" key="2">
    <source>
        <dbReference type="ARBA" id="ARBA00022859"/>
    </source>
</evidence>
<protein>
    <recommendedName>
        <fullName evidence="7">Ig-like domain-containing protein</fullName>
    </recommendedName>
</protein>
<dbReference type="InterPro" id="IPR013106">
    <property type="entry name" value="Ig_V-set"/>
</dbReference>
<evidence type="ECO:0000313" key="9">
    <source>
        <dbReference type="Proteomes" id="UP000000539"/>
    </source>
</evidence>
<dbReference type="InterPro" id="IPR013783">
    <property type="entry name" value="Ig-like_fold"/>
</dbReference>
<evidence type="ECO:0000259" key="7">
    <source>
        <dbReference type="PROSITE" id="PS50835"/>
    </source>
</evidence>
<keyword evidence="1" id="KW-0732">Signal</keyword>
<dbReference type="GO" id="GO:0002250">
    <property type="term" value="P:adaptive immune response"/>
    <property type="evidence" value="ECO:0007669"/>
    <property type="project" value="UniProtKB-KW"/>
</dbReference>
<keyword evidence="3" id="KW-1064">Adaptive immunity</keyword>
<dbReference type="Proteomes" id="UP000000539">
    <property type="component" value="Chromosome 27"/>
</dbReference>
<accession>A0A8V1A373</accession>
<dbReference type="PANTHER" id="PTHR19343">
    <property type="entry name" value="T CELL RECEPTOR ALPHA VARIABLE 1-2"/>
    <property type="match status" value="1"/>
</dbReference>
<evidence type="ECO:0000256" key="5">
    <source>
        <dbReference type="ARBA" id="ARBA00023319"/>
    </source>
</evidence>
<keyword evidence="9" id="KW-1185">Reference proteome</keyword>
<evidence type="ECO:0000313" key="8">
    <source>
        <dbReference type="Ensembl" id="ENSGALP00010038473.1"/>
    </source>
</evidence>
<dbReference type="Pfam" id="PF07686">
    <property type="entry name" value="V-set"/>
    <property type="match status" value="1"/>
</dbReference>
<reference evidence="8" key="1">
    <citation type="submission" date="2020-11" db="EMBL/GenBank/DDBJ databases">
        <title>Gallus gallus (Chicken) genome, bGalGal1, GRCg7b, maternal haplotype autosomes + Z &amp; W.</title>
        <authorList>
            <person name="Warren W."/>
            <person name="Formenti G."/>
            <person name="Fedrigo O."/>
            <person name="Haase B."/>
            <person name="Mountcastle J."/>
            <person name="Balacco J."/>
            <person name="Tracey A."/>
            <person name="Schneider V."/>
            <person name="Okimoto R."/>
            <person name="Cheng H."/>
            <person name="Hawken R."/>
            <person name="Howe K."/>
            <person name="Jarvis E.D."/>
        </authorList>
    </citation>
    <scope>NUCLEOTIDE SEQUENCE [LARGE SCALE GENOMIC DNA]</scope>
    <source>
        <strain evidence="8">Broiler</strain>
    </source>
</reference>
<reference evidence="8" key="3">
    <citation type="submission" date="2025-09" db="UniProtKB">
        <authorList>
            <consortium name="Ensembl"/>
        </authorList>
    </citation>
    <scope>IDENTIFICATION</scope>
    <source>
        <strain evidence="8">broiler</strain>
    </source>
</reference>
<dbReference type="Gene3D" id="2.60.40.10">
    <property type="entry name" value="Immunoglobulins"/>
    <property type="match status" value="1"/>
</dbReference>
<dbReference type="SMART" id="SM00406">
    <property type="entry name" value="IGv"/>
    <property type="match status" value="1"/>
</dbReference>
<dbReference type="FunCoup" id="A0A8V1A373">
    <property type="interactions" value="121"/>
</dbReference>
<reference evidence="8" key="2">
    <citation type="submission" date="2025-08" db="UniProtKB">
        <authorList>
            <consortium name="Ensembl"/>
        </authorList>
    </citation>
    <scope>IDENTIFICATION</scope>
    <source>
        <strain evidence="8">broiler</strain>
    </source>
</reference>
<dbReference type="SUPFAM" id="SSF48726">
    <property type="entry name" value="Immunoglobulin"/>
    <property type="match status" value="1"/>
</dbReference>
<evidence type="ECO:0000256" key="4">
    <source>
        <dbReference type="ARBA" id="ARBA00023170"/>
    </source>
</evidence>
<proteinExistence type="predicted"/>
<dbReference type="PROSITE" id="PS50835">
    <property type="entry name" value="IG_LIKE"/>
    <property type="match status" value="1"/>
</dbReference>
<keyword evidence="4" id="KW-0675">Receptor</keyword>
<organism evidence="8 9">
    <name type="scientific">Gallus gallus</name>
    <name type="common">Chicken</name>
    <dbReference type="NCBI Taxonomy" id="9031"/>
    <lineage>
        <taxon>Eukaryota</taxon>
        <taxon>Metazoa</taxon>
        <taxon>Chordata</taxon>
        <taxon>Craniata</taxon>
        <taxon>Vertebrata</taxon>
        <taxon>Euteleostomi</taxon>
        <taxon>Archelosauria</taxon>
        <taxon>Archosauria</taxon>
        <taxon>Dinosauria</taxon>
        <taxon>Saurischia</taxon>
        <taxon>Theropoda</taxon>
        <taxon>Coelurosauria</taxon>
        <taxon>Aves</taxon>
        <taxon>Neognathae</taxon>
        <taxon>Galloanserae</taxon>
        <taxon>Galliformes</taxon>
        <taxon>Phasianidae</taxon>
        <taxon>Phasianinae</taxon>
        <taxon>Gallus</taxon>
    </lineage>
</organism>
<dbReference type="AlphaFoldDB" id="A0A8V1A373"/>
<evidence type="ECO:0000256" key="1">
    <source>
        <dbReference type="ARBA" id="ARBA00022729"/>
    </source>
</evidence>